<dbReference type="EMBL" id="JAHRIP010056825">
    <property type="protein sequence ID" value="MEQ2302538.1"/>
    <property type="molecule type" value="Genomic_DNA"/>
</dbReference>
<gene>
    <name evidence="1" type="ORF">AMECASPLE_007718</name>
</gene>
<evidence type="ECO:0000313" key="1">
    <source>
        <dbReference type="EMBL" id="MEQ2302538.1"/>
    </source>
</evidence>
<sequence>MVFHGCMWSEERGKSHFEIGSEKRGSQLLENTHKNYEVFKLTSGKMEAVGFICTLEQCFTKVIICGTLRTSGSSGEEDDKLHWYEELDAILFIFSHITGEEVHFTNCVVKAKTDLEMCNLSVVISILVT</sequence>
<dbReference type="Proteomes" id="UP001469553">
    <property type="component" value="Unassembled WGS sequence"/>
</dbReference>
<name>A0ABV0ZAU9_9TELE</name>
<evidence type="ECO:0000313" key="2">
    <source>
        <dbReference type="Proteomes" id="UP001469553"/>
    </source>
</evidence>
<comment type="caution">
    <text evidence="1">The sequence shown here is derived from an EMBL/GenBank/DDBJ whole genome shotgun (WGS) entry which is preliminary data.</text>
</comment>
<organism evidence="1 2">
    <name type="scientific">Ameca splendens</name>
    <dbReference type="NCBI Taxonomy" id="208324"/>
    <lineage>
        <taxon>Eukaryota</taxon>
        <taxon>Metazoa</taxon>
        <taxon>Chordata</taxon>
        <taxon>Craniata</taxon>
        <taxon>Vertebrata</taxon>
        <taxon>Euteleostomi</taxon>
        <taxon>Actinopterygii</taxon>
        <taxon>Neopterygii</taxon>
        <taxon>Teleostei</taxon>
        <taxon>Neoteleostei</taxon>
        <taxon>Acanthomorphata</taxon>
        <taxon>Ovalentaria</taxon>
        <taxon>Atherinomorphae</taxon>
        <taxon>Cyprinodontiformes</taxon>
        <taxon>Goodeidae</taxon>
        <taxon>Ameca</taxon>
    </lineage>
</organism>
<protein>
    <submittedName>
        <fullName evidence="1">Uncharacterized protein</fullName>
    </submittedName>
</protein>
<proteinExistence type="predicted"/>
<reference evidence="1 2" key="1">
    <citation type="submission" date="2021-06" db="EMBL/GenBank/DDBJ databases">
        <authorList>
            <person name="Palmer J.M."/>
        </authorList>
    </citation>
    <scope>NUCLEOTIDE SEQUENCE [LARGE SCALE GENOMIC DNA]</scope>
    <source>
        <strain evidence="1 2">AS_MEX2019</strain>
        <tissue evidence="1">Muscle</tissue>
    </source>
</reference>
<keyword evidence="2" id="KW-1185">Reference proteome</keyword>
<accession>A0ABV0ZAU9</accession>